<proteinExistence type="predicted"/>
<evidence type="ECO:0000313" key="2">
    <source>
        <dbReference type="Proteomes" id="UP000192333"/>
    </source>
</evidence>
<keyword evidence="2" id="KW-1185">Reference proteome</keyword>
<protein>
    <submittedName>
        <fullName evidence="1">Uncharacterized protein</fullName>
    </submittedName>
</protein>
<dbReference type="EMBL" id="LT838813">
    <property type="protein sequence ID" value="SMD46194.1"/>
    <property type="molecule type" value="Genomic_DNA"/>
</dbReference>
<dbReference type="AlphaFoldDB" id="A0A1W2HBK9"/>
<evidence type="ECO:0000313" key="1">
    <source>
        <dbReference type="EMBL" id="SMD46194.1"/>
    </source>
</evidence>
<name>A0A1W2HBK9_9BACT</name>
<accession>A0A1W2HBK9</accession>
<organism evidence="1 2">
    <name type="scientific">Aquiflexum balticum DSM 16537</name>
    <dbReference type="NCBI Taxonomy" id="758820"/>
    <lineage>
        <taxon>Bacteria</taxon>
        <taxon>Pseudomonadati</taxon>
        <taxon>Bacteroidota</taxon>
        <taxon>Cytophagia</taxon>
        <taxon>Cytophagales</taxon>
        <taxon>Cyclobacteriaceae</taxon>
        <taxon>Aquiflexum</taxon>
    </lineage>
</organism>
<dbReference type="Proteomes" id="UP000192333">
    <property type="component" value="Chromosome I"/>
</dbReference>
<reference evidence="2" key="1">
    <citation type="submission" date="2017-04" db="EMBL/GenBank/DDBJ databases">
        <authorList>
            <person name="Varghese N."/>
            <person name="Submissions S."/>
        </authorList>
    </citation>
    <scope>NUCLEOTIDE SEQUENCE [LARGE SCALE GENOMIC DNA]</scope>
    <source>
        <strain evidence="2">DSM 16537</strain>
    </source>
</reference>
<gene>
    <name evidence="1" type="ORF">SAMN00777080_4875</name>
</gene>
<sequence length="31" mass="3740">MHINLRIAEHILLKRRQLFILGARKATYYTV</sequence>